<dbReference type="Gene3D" id="1.20.1540.10">
    <property type="entry name" value="Rhomboid-like"/>
    <property type="match status" value="1"/>
</dbReference>
<dbReference type="PANTHER" id="PTHR45840:SF2">
    <property type="entry name" value="PROTEIN RHOMBOID-RELATED"/>
    <property type="match status" value="1"/>
</dbReference>
<keyword evidence="9" id="KW-1185">Reference proteome</keyword>
<keyword evidence="3 6" id="KW-0812">Transmembrane</keyword>
<feature type="transmembrane region" description="Helical" evidence="6">
    <location>
        <begin position="42"/>
        <end position="61"/>
    </location>
</feature>
<comment type="similarity">
    <text evidence="2">Belongs to the peptidase S54 family.</text>
</comment>
<name>A0AAD4MFJ4_9BILA</name>
<proteinExistence type="inferred from homology"/>
<evidence type="ECO:0000256" key="5">
    <source>
        <dbReference type="ARBA" id="ARBA00023136"/>
    </source>
</evidence>
<evidence type="ECO:0000256" key="3">
    <source>
        <dbReference type="ARBA" id="ARBA00022692"/>
    </source>
</evidence>
<dbReference type="Proteomes" id="UP001201812">
    <property type="component" value="Unassembled WGS sequence"/>
</dbReference>
<evidence type="ECO:0000259" key="7">
    <source>
        <dbReference type="Pfam" id="PF01694"/>
    </source>
</evidence>
<evidence type="ECO:0000313" key="8">
    <source>
        <dbReference type="EMBL" id="KAI1692910.1"/>
    </source>
</evidence>
<evidence type="ECO:0000256" key="1">
    <source>
        <dbReference type="ARBA" id="ARBA00004141"/>
    </source>
</evidence>
<comment type="caution">
    <text evidence="8">The sequence shown here is derived from an EMBL/GenBank/DDBJ whole genome shotgun (WGS) entry which is preliminary data.</text>
</comment>
<dbReference type="InterPro" id="IPR051739">
    <property type="entry name" value="Rhomboid_IM_Serine_Proteases"/>
</dbReference>
<reference evidence="8" key="1">
    <citation type="submission" date="2022-01" db="EMBL/GenBank/DDBJ databases">
        <title>Genome Sequence Resource for Two Populations of Ditylenchus destructor, the Migratory Endoparasitic Phytonematode.</title>
        <authorList>
            <person name="Zhang H."/>
            <person name="Lin R."/>
            <person name="Xie B."/>
        </authorList>
    </citation>
    <scope>NUCLEOTIDE SEQUENCE</scope>
    <source>
        <strain evidence="8">BazhouSP</strain>
    </source>
</reference>
<gene>
    <name evidence="8" type="ORF">DdX_20956</name>
</gene>
<comment type="subcellular location">
    <subcellularLocation>
        <location evidence="1">Membrane</location>
        <topology evidence="1">Multi-pass membrane protein</topology>
    </subcellularLocation>
</comment>
<evidence type="ECO:0000256" key="2">
    <source>
        <dbReference type="ARBA" id="ARBA00009045"/>
    </source>
</evidence>
<dbReference type="InterPro" id="IPR035952">
    <property type="entry name" value="Rhomboid-like_sf"/>
</dbReference>
<evidence type="ECO:0000256" key="6">
    <source>
        <dbReference type="SAM" id="Phobius"/>
    </source>
</evidence>
<feature type="transmembrane region" description="Helical" evidence="6">
    <location>
        <begin position="153"/>
        <end position="177"/>
    </location>
</feature>
<keyword evidence="4 6" id="KW-1133">Transmembrane helix</keyword>
<evidence type="ECO:0000256" key="4">
    <source>
        <dbReference type="ARBA" id="ARBA00022989"/>
    </source>
</evidence>
<keyword evidence="5 6" id="KW-0472">Membrane</keyword>
<dbReference type="GO" id="GO:0004252">
    <property type="term" value="F:serine-type endopeptidase activity"/>
    <property type="evidence" value="ECO:0007669"/>
    <property type="project" value="InterPro"/>
</dbReference>
<dbReference type="PANTHER" id="PTHR45840">
    <property type="entry name" value="RHOMBOID-RELATED PROTEIN"/>
    <property type="match status" value="1"/>
</dbReference>
<dbReference type="GO" id="GO:0016020">
    <property type="term" value="C:membrane"/>
    <property type="evidence" value="ECO:0007669"/>
    <property type="project" value="UniProtKB-SubCell"/>
</dbReference>
<protein>
    <submittedName>
        <fullName evidence="8">Rhomboid family domain-containing protein</fullName>
    </submittedName>
</protein>
<accession>A0AAD4MFJ4</accession>
<dbReference type="EMBL" id="JAKKPZ010000700">
    <property type="protein sequence ID" value="KAI1692910.1"/>
    <property type="molecule type" value="Genomic_DNA"/>
</dbReference>
<feature type="transmembrane region" description="Helical" evidence="6">
    <location>
        <begin position="92"/>
        <end position="119"/>
    </location>
</feature>
<feature type="transmembrane region" description="Helical" evidence="6">
    <location>
        <begin position="125"/>
        <end position="146"/>
    </location>
</feature>
<organism evidence="8 9">
    <name type="scientific">Ditylenchus destructor</name>
    <dbReference type="NCBI Taxonomy" id="166010"/>
    <lineage>
        <taxon>Eukaryota</taxon>
        <taxon>Metazoa</taxon>
        <taxon>Ecdysozoa</taxon>
        <taxon>Nematoda</taxon>
        <taxon>Chromadorea</taxon>
        <taxon>Rhabditida</taxon>
        <taxon>Tylenchina</taxon>
        <taxon>Tylenchomorpha</taxon>
        <taxon>Sphaerularioidea</taxon>
        <taxon>Anguinidae</taxon>
        <taxon>Anguininae</taxon>
        <taxon>Ditylenchus</taxon>
    </lineage>
</organism>
<dbReference type="Pfam" id="PF01694">
    <property type="entry name" value="Rhomboid"/>
    <property type="match status" value="1"/>
</dbReference>
<dbReference type="SUPFAM" id="SSF144091">
    <property type="entry name" value="Rhomboid-like"/>
    <property type="match status" value="1"/>
</dbReference>
<evidence type="ECO:0000313" key="9">
    <source>
        <dbReference type="Proteomes" id="UP001201812"/>
    </source>
</evidence>
<dbReference type="AlphaFoldDB" id="A0AAD4MFJ4"/>
<sequence>MARAKRMRLRRVILYAVRSVLPKPQQTESVRYLLHYNCLPPPIFLFLISIMQLAVYIYYAVSTGVGLSATKPFPTDSPFILNPHKKCEIWRYVTYMFIHIGYVHLATNLVVQFLLGIPLELVHKFWRIGLIYVLGVISGALLFFVFDKNSNIYLAGASGGVYTLLSAHIANVIINWSEMELNWVRASVLSIFVGADVGMAIYERFFQGANKAPSPVATIGGVYFLNEQILEASISVWYQKVAKMLGYLMVPNTSGSF</sequence>
<feature type="transmembrane region" description="Helical" evidence="6">
    <location>
        <begin position="183"/>
        <end position="202"/>
    </location>
</feature>
<dbReference type="InterPro" id="IPR022764">
    <property type="entry name" value="Peptidase_S54_rhomboid_dom"/>
</dbReference>
<feature type="domain" description="Peptidase S54 rhomboid" evidence="7">
    <location>
        <begin position="87"/>
        <end position="222"/>
    </location>
</feature>